<dbReference type="Proteomes" id="UP001642720">
    <property type="component" value="Unassembled WGS sequence"/>
</dbReference>
<dbReference type="Pfam" id="PF12697">
    <property type="entry name" value="Abhydrolase_6"/>
    <property type="match status" value="1"/>
</dbReference>
<organism evidence="2 3">
    <name type="scientific">Trichoderma ghanense</name>
    <dbReference type="NCBI Taxonomy" id="65468"/>
    <lineage>
        <taxon>Eukaryota</taxon>
        <taxon>Fungi</taxon>
        <taxon>Dikarya</taxon>
        <taxon>Ascomycota</taxon>
        <taxon>Pezizomycotina</taxon>
        <taxon>Sordariomycetes</taxon>
        <taxon>Hypocreomycetidae</taxon>
        <taxon>Hypocreales</taxon>
        <taxon>Hypocreaceae</taxon>
        <taxon>Trichoderma</taxon>
    </lineage>
</organism>
<dbReference type="EMBL" id="PPTA01000027">
    <property type="protein sequence ID" value="TFA97730.1"/>
    <property type="molecule type" value="Genomic_DNA"/>
</dbReference>
<proteinExistence type="predicted"/>
<evidence type="ECO:0000259" key="1">
    <source>
        <dbReference type="Pfam" id="PF12697"/>
    </source>
</evidence>
<evidence type="ECO:0000313" key="2">
    <source>
        <dbReference type="EMBL" id="TFA97730.1"/>
    </source>
</evidence>
<dbReference type="SUPFAM" id="SSF53474">
    <property type="entry name" value="alpha/beta-Hydrolases"/>
    <property type="match status" value="1"/>
</dbReference>
<feature type="domain" description="AB hydrolase-1" evidence="1">
    <location>
        <begin position="64"/>
        <end position="319"/>
    </location>
</feature>
<protein>
    <recommendedName>
        <fullName evidence="1">AB hydrolase-1 domain-containing protein</fullName>
    </recommendedName>
</protein>
<accession>A0ABY2GQ47</accession>
<sequence length="334" mass="37039">MSMDGSYDAVKGDEEHVLQLPGGRQIAYAHNGPQTSRTVIIFFVGIMGVGTAANVPEPCREIQAHWIAPTLPGMGRSSTRDCSVPYYVNLANDINALLNHLYPTGDFDALYVSGGSYGTVPAQMLYGAPYDLFPPGRKIAGMLLLNGFSPLRHHAGYAKKLSWNNWVSIGPPTRIVPFRLLQRLFKAAVGSKLKSVEGATQFLKATVFDNMDDEEKRIFNDWLQRNSFDEHAVIEKMARSTVQCCQNWDGFMEVSDTIHSDWGFDPRTLDEEHSSKPVLVVGSKNDHIGGSTNDWLVASYKSARKLKLLPGGHISSLFFMDDLWRDVIEAARSA</sequence>
<reference evidence="2 3" key="1">
    <citation type="submission" date="2018-01" db="EMBL/GenBank/DDBJ databases">
        <title>Genome characterization of the sugarcane-associated fungus Trichoderma ghanense CCMA-1212 and their application in lignocelulose bioconversion.</title>
        <authorList>
            <person name="Steindorff A.S."/>
            <person name="Mendes T.D."/>
            <person name="Vilela E.S.D."/>
            <person name="Rodrigues D.S."/>
            <person name="Formighieri E.F."/>
            <person name="Melo I.S."/>
            <person name="Favaro L.C.L."/>
        </authorList>
    </citation>
    <scope>NUCLEOTIDE SEQUENCE [LARGE SCALE GENOMIC DNA]</scope>
    <source>
        <strain evidence="2 3">CCMA-1212</strain>
    </source>
</reference>
<dbReference type="InterPro" id="IPR000073">
    <property type="entry name" value="AB_hydrolase_1"/>
</dbReference>
<dbReference type="Gene3D" id="3.40.50.1820">
    <property type="entry name" value="alpha/beta hydrolase"/>
    <property type="match status" value="1"/>
</dbReference>
<dbReference type="InterPro" id="IPR029058">
    <property type="entry name" value="AB_hydrolase_fold"/>
</dbReference>
<gene>
    <name evidence="2" type="ORF">CCMA1212_010478</name>
</gene>
<keyword evidence="3" id="KW-1185">Reference proteome</keyword>
<dbReference type="RefSeq" id="XP_073553932.1">
    <property type="nucleotide sequence ID" value="XM_073707522.1"/>
</dbReference>
<evidence type="ECO:0000313" key="3">
    <source>
        <dbReference type="Proteomes" id="UP001642720"/>
    </source>
</evidence>
<name>A0ABY2GQ47_9HYPO</name>
<comment type="caution">
    <text evidence="2">The sequence shown here is derived from an EMBL/GenBank/DDBJ whole genome shotgun (WGS) entry which is preliminary data.</text>
</comment>
<dbReference type="GeneID" id="300581972"/>